<comment type="caution">
    <text evidence="2">The sequence shown here is derived from an EMBL/GenBank/DDBJ whole genome shotgun (WGS) entry which is preliminary data.</text>
</comment>
<protein>
    <submittedName>
        <fullName evidence="2">Uncharacterized protein</fullName>
    </submittedName>
</protein>
<dbReference type="AlphaFoldDB" id="A0A6A4FJG3"/>
<dbReference type="Proteomes" id="UP000434957">
    <property type="component" value="Unassembled WGS sequence"/>
</dbReference>
<evidence type="ECO:0000313" key="3">
    <source>
        <dbReference type="Proteomes" id="UP000434957"/>
    </source>
</evidence>
<reference evidence="2 3" key="1">
    <citation type="submission" date="2018-08" db="EMBL/GenBank/DDBJ databases">
        <title>Genomic investigation of the strawberry pathogen Phytophthora fragariae indicates pathogenicity is determined by transcriptional variation in three key races.</title>
        <authorList>
            <person name="Adams T.M."/>
            <person name="Armitage A.D."/>
            <person name="Sobczyk M.K."/>
            <person name="Bates H.J."/>
            <person name="Dunwell J.M."/>
            <person name="Nellist C.F."/>
            <person name="Harrison R.J."/>
        </authorList>
    </citation>
    <scope>NUCLEOTIDE SEQUENCE [LARGE SCALE GENOMIC DNA]</scope>
    <source>
        <strain evidence="2 3">SCRP333</strain>
    </source>
</reference>
<feature type="region of interest" description="Disordered" evidence="1">
    <location>
        <begin position="33"/>
        <end position="111"/>
    </location>
</feature>
<organism evidence="2 3">
    <name type="scientific">Phytophthora rubi</name>
    <dbReference type="NCBI Taxonomy" id="129364"/>
    <lineage>
        <taxon>Eukaryota</taxon>
        <taxon>Sar</taxon>
        <taxon>Stramenopiles</taxon>
        <taxon>Oomycota</taxon>
        <taxon>Peronosporomycetes</taxon>
        <taxon>Peronosporales</taxon>
        <taxon>Peronosporaceae</taxon>
        <taxon>Phytophthora</taxon>
    </lineage>
</organism>
<dbReference type="EMBL" id="QXFT01000579">
    <property type="protein sequence ID" value="KAE9340335.1"/>
    <property type="molecule type" value="Genomic_DNA"/>
</dbReference>
<keyword evidence="3" id="KW-1185">Reference proteome</keyword>
<feature type="compositionally biased region" description="Basic and acidic residues" evidence="1">
    <location>
        <begin position="50"/>
        <end position="65"/>
    </location>
</feature>
<evidence type="ECO:0000313" key="2">
    <source>
        <dbReference type="EMBL" id="KAE9340335.1"/>
    </source>
</evidence>
<sequence length="147" mass="15991">MPIEEYNEKCKGTHQFHDGSGKVTAVMHDSGLDVDATDIPAGCGDDVETGEVKGDKEALSPERNESSVGSHRTREDGSDASSYKRSRSDSNRPIAYAGTLSCSRRGDDSTPSGDTLIRCLIRGYPEQDPISLWLYCDTKSVRAGYLQ</sequence>
<accession>A0A6A4FJG3</accession>
<gene>
    <name evidence="2" type="ORF">PR003_g10546</name>
</gene>
<feature type="compositionally biased region" description="Basic and acidic residues" evidence="1">
    <location>
        <begin position="1"/>
        <end position="20"/>
    </location>
</feature>
<proteinExistence type="predicted"/>
<evidence type="ECO:0000256" key="1">
    <source>
        <dbReference type="SAM" id="MobiDB-lite"/>
    </source>
</evidence>
<feature type="region of interest" description="Disordered" evidence="1">
    <location>
        <begin position="1"/>
        <end position="21"/>
    </location>
</feature>
<name>A0A6A4FJG3_9STRA</name>